<organism evidence="1 2">
    <name type="scientific">Exidia glandulosa HHB12029</name>
    <dbReference type="NCBI Taxonomy" id="1314781"/>
    <lineage>
        <taxon>Eukaryota</taxon>
        <taxon>Fungi</taxon>
        <taxon>Dikarya</taxon>
        <taxon>Basidiomycota</taxon>
        <taxon>Agaricomycotina</taxon>
        <taxon>Agaricomycetes</taxon>
        <taxon>Auriculariales</taxon>
        <taxon>Exidiaceae</taxon>
        <taxon>Exidia</taxon>
    </lineage>
</organism>
<dbReference type="Proteomes" id="UP000077266">
    <property type="component" value="Unassembled WGS sequence"/>
</dbReference>
<protein>
    <submittedName>
        <fullName evidence="1">Uncharacterized protein</fullName>
    </submittedName>
</protein>
<sequence>MWTDSLMGVLTPVREAGSPVYRLGRRVFVRNRHRGREERPRAFTQLLASHISFPHFPVLIHSFSVAESAGPSREARGNATPFLFLNSRLVAPQRARADLRRVQDLIAAAFATLVGDFLSTLFRISVVHSTQHRTSSHTRGADCEESKSLGPAHVTRVAPGAARPRANCLMPRNVDSLAAVLEARLLLAVHGVPAQRPPAAIRWDEARVKSQQAREYCALECWCILCVGAPTVKLDGSNFPARPTQVELGEALLARAETL</sequence>
<dbReference type="EMBL" id="KV426069">
    <property type="protein sequence ID" value="KZV89589.1"/>
    <property type="molecule type" value="Genomic_DNA"/>
</dbReference>
<evidence type="ECO:0000313" key="1">
    <source>
        <dbReference type="EMBL" id="KZV89589.1"/>
    </source>
</evidence>
<dbReference type="AlphaFoldDB" id="A0A166A8Q2"/>
<accession>A0A166A8Q2</accession>
<keyword evidence="2" id="KW-1185">Reference proteome</keyword>
<reference evidence="1 2" key="1">
    <citation type="journal article" date="2016" name="Mol. Biol. Evol.">
        <title>Comparative Genomics of Early-Diverging Mushroom-Forming Fungi Provides Insights into the Origins of Lignocellulose Decay Capabilities.</title>
        <authorList>
            <person name="Nagy L.G."/>
            <person name="Riley R."/>
            <person name="Tritt A."/>
            <person name="Adam C."/>
            <person name="Daum C."/>
            <person name="Floudas D."/>
            <person name="Sun H."/>
            <person name="Yadav J.S."/>
            <person name="Pangilinan J."/>
            <person name="Larsson K.H."/>
            <person name="Matsuura K."/>
            <person name="Barry K."/>
            <person name="Labutti K."/>
            <person name="Kuo R."/>
            <person name="Ohm R.A."/>
            <person name="Bhattacharya S.S."/>
            <person name="Shirouzu T."/>
            <person name="Yoshinaga Y."/>
            <person name="Martin F.M."/>
            <person name="Grigoriev I.V."/>
            <person name="Hibbett D.S."/>
        </authorList>
    </citation>
    <scope>NUCLEOTIDE SEQUENCE [LARGE SCALE GENOMIC DNA]</scope>
    <source>
        <strain evidence="1 2">HHB12029</strain>
    </source>
</reference>
<proteinExistence type="predicted"/>
<name>A0A166A8Q2_EXIGL</name>
<dbReference type="InParanoid" id="A0A166A8Q2"/>
<evidence type="ECO:0000313" key="2">
    <source>
        <dbReference type="Proteomes" id="UP000077266"/>
    </source>
</evidence>
<gene>
    <name evidence="1" type="ORF">EXIGLDRAFT_771643</name>
</gene>